<keyword evidence="3" id="KW-1185">Reference proteome</keyword>
<evidence type="ECO:0000256" key="1">
    <source>
        <dbReference type="SAM" id="MobiDB-lite"/>
    </source>
</evidence>
<name>A0A545ANK5_9ACTN</name>
<protein>
    <submittedName>
        <fullName evidence="2">Uncharacterized protein</fullName>
    </submittedName>
</protein>
<dbReference type="Proteomes" id="UP000317982">
    <property type="component" value="Unassembled WGS sequence"/>
</dbReference>
<dbReference type="RefSeq" id="WP_142706738.1">
    <property type="nucleotide sequence ID" value="NZ_VIRS01000016.1"/>
</dbReference>
<evidence type="ECO:0000313" key="2">
    <source>
        <dbReference type="EMBL" id="TQS42853.1"/>
    </source>
</evidence>
<evidence type="ECO:0000313" key="3">
    <source>
        <dbReference type="Proteomes" id="UP000317982"/>
    </source>
</evidence>
<dbReference type="InParanoid" id="A0A545ANK5"/>
<dbReference type="EMBL" id="VIRS01000016">
    <property type="protein sequence ID" value="TQS42853.1"/>
    <property type="molecule type" value="Genomic_DNA"/>
</dbReference>
<sequence length="321" mass="36182">MRVRDPADKDIAVDADPDYRDRQAAEVASRPPATRLVHRRSNSLAFYLTTVYVAHLRADPSRPGMRPVFVNDLANLRSRPEAGPSWASLAALTAPREPRARRAQVHRALDSLEAAGLVALHPPGTRYRYEQWQLLQEDGSGQRYRVPPEKSPTGLRLPATFFWNGWHLVLEPAELVMLLAVLDQHWRLNYDPAQNRPPRATVALPRTVRWGHYGISGEVYLHAQQLVEFGLLEFHDPMPHRRRGKLPAHGAEANPSREDLKADTEANGDVHTGQPPPKEPYQFGPVDPSTFNRDPIAVVTDTLTAYPIPSRLQDDEDLLWS</sequence>
<gene>
    <name evidence="2" type="ORF">FL583_22650</name>
</gene>
<comment type="caution">
    <text evidence="2">The sequence shown here is derived from an EMBL/GenBank/DDBJ whole genome shotgun (WGS) entry which is preliminary data.</text>
</comment>
<dbReference type="AlphaFoldDB" id="A0A545ANK5"/>
<proteinExistence type="predicted"/>
<feature type="region of interest" description="Disordered" evidence="1">
    <location>
        <begin position="240"/>
        <end position="293"/>
    </location>
</feature>
<dbReference type="OrthoDB" id="3336462at2"/>
<accession>A0A545ANK5</accession>
<reference evidence="2 3" key="1">
    <citation type="submission" date="2019-07" db="EMBL/GenBank/DDBJ databases">
        <title>Cryptosporangium phraense sp. nov., isolated from plant litter.</title>
        <authorList>
            <person name="Suriyachadkun C."/>
        </authorList>
    </citation>
    <scope>NUCLEOTIDE SEQUENCE [LARGE SCALE GENOMIC DNA]</scope>
    <source>
        <strain evidence="2 3">A-T 5661</strain>
    </source>
</reference>
<organism evidence="2 3">
    <name type="scientific">Cryptosporangium phraense</name>
    <dbReference type="NCBI Taxonomy" id="2593070"/>
    <lineage>
        <taxon>Bacteria</taxon>
        <taxon>Bacillati</taxon>
        <taxon>Actinomycetota</taxon>
        <taxon>Actinomycetes</taxon>
        <taxon>Cryptosporangiales</taxon>
        <taxon>Cryptosporangiaceae</taxon>
        <taxon>Cryptosporangium</taxon>
    </lineage>
</organism>
<feature type="compositionally biased region" description="Basic and acidic residues" evidence="1">
    <location>
        <begin position="255"/>
        <end position="264"/>
    </location>
</feature>